<protein>
    <recommendedName>
        <fullName evidence="2">CN hydrolase domain-containing protein</fullName>
    </recommendedName>
</protein>
<feature type="non-terminal residue" evidence="1">
    <location>
        <position position="1"/>
    </location>
</feature>
<dbReference type="AlphaFoldDB" id="A0A0F9AGX1"/>
<gene>
    <name evidence="1" type="ORF">LCGC14_2914400</name>
</gene>
<evidence type="ECO:0008006" key="2">
    <source>
        <dbReference type="Google" id="ProtNLM"/>
    </source>
</evidence>
<proteinExistence type="predicted"/>
<dbReference type="InterPro" id="IPR036526">
    <property type="entry name" value="C-N_Hydrolase_sf"/>
</dbReference>
<accession>A0A0F9AGX1</accession>
<organism evidence="1">
    <name type="scientific">marine sediment metagenome</name>
    <dbReference type="NCBI Taxonomy" id="412755"/>
    <lineage>
        <taxon>unclassified sequences</taxon>
        <taxon>metagenomes</taxon>
        <taxon>ecological metagenomes</taxon>
    </lineage>
</organism>
<name>A0A0F9AGX1_9ZZZZ</name>
<comment type="caution">
    <text evidence="1">The sequence shown here is derived from an EMBL/GenBank/DDBJ whole genome shotgun (WGS) entry which is preliminary data.</text>
</comment>
<dbReference type="SUPFAM" id="SSF56317">
    <property type="entry name" value="Carbon-nitrogen hydrolase"/>
    <property type="match status" value="1"/>
</dbReference>
<reference evidence="1" key="1">
    <citation type="journal article" date="2015" name="Nature">
        <title>Complex archaea that bridge the gap between prokaryotes and eukaryotes.</title>
        <authorList>
            <person name="Spang A."/>
            <person name="Saw J.H."/>
            <person name="Jorgensen S.L."/>
            <person name="Zaremba-Niedzwiedzka K."/>
            <person name="Martijn J."/>
            <person name="Lind A.E."/>
            <person name="van Eijk R."/>
            <person name="Schleper C."/>
            <person name="Guy L."/>
            <person name="Ettema T.J."/>
        </authorList>
    </citation>
    <scope>NUCLEOTIDE SEQUENCE</scope>
</reference>
<dbReference type="Gene3D" id="3.60.110.10">
    <property type="entry name" value="Carbon-nitrogen hydrolase"/>
    <property type="match status" value="1"/>
</dbReference>
<sequence>FVLHPEYWGKTTHDLRLESQDDEKYHIASQEFNRQNRLFVYHEDWLIHDRAKYRLHSSEVKDGLEPGDELPRTVPIRDKRVLILICYEVLFPEDYLLQNKGNVDLVLHMIGEPMFNEDQREGWIAMQQAISIMYQCPVICCCGGKKGRMNITGITERSPK</sequence>
<dbReference type="EMBL" id="LAZR01057759">
    <property type="protein sequence ID" value="KKK71391.1"/>
    <property type="molecule type" value="Genomic_DNA"/>
</dbReference>
<evidence type="ECO:0000313" key="1">
    <source>
        <dbReference type="EMBL" id="KKK71391.1"/>
    </source>
</evidence>